<dbReference type="InterPro" id="IPR000979">
    <property type="entry name" value="Phosphodiesterase_MJ0936/Vps29"/>
</dbReference>
<reference evidence="5 6" key="1">
    <citation type="journal article" date="2023" name="Elife">
        <title>Identification of key yeast species and microbe-microbe interactions impacting larval growth of Drosophila in the wild.</title>
        <authorList>
            <person name="Mure A."/>
            <person name="Sugiura Y."/>
            <person name="Maeda R."/>
            <person name="Honda K."/>
            <person name="Sakurai N."/>
            <person name="Takahashi Y."/>
            <person name="Watada M."/>
            <person name="Katoh T."/>
            <person name="Gotoh A."/>
            <person name="Gotoh Y."/>
            <person name="Taniguchi I."/>
            <person name="Nakamura K."/>
            <person name="Hayashi T."/>
            <person name="Katayama T."/>
            <person name="Uemura T."/>
            <person name="Hattori Y."/>
        </authorList>
    </citation>
    <scope>NUCLEOTIDE SEQUENCE [LARGE SCALE GENOMIC DNA]</scope>
    <source>
        <strain evidence="5 6">SB-73</strain>
    </source>
</reference>
<dbReference type="SUPFAM" id="SSF56300">
    <property type="entry name" value="Metallo-dependent phosphatases"/>
    <property type="match status" value="1"/>
</dbReference>
<gene>
    <name evidence="5" type="ORF">DASB73_023820</name>
</gene>
<dbReference type="InterPro" id="IPR029052">
    <property type="entry name" value="Metallo-depent_PP-like"/>
</dbReference>
<organism evidence="5 6">
    <name type="scientific">Starmerella bacillaris</name>
    <name type="common">Yeast</name>
    <name type="synonym">Candida zemplinina</name>
    <dbReference type="NCBI Taxonomy" id="1247836"/>
    <lineage>
        <taxon>Eukaryota</taxon>
        <taxon>Fungi</taxon>
        <taxon>Dikarya</taxon>
        <taxon>Ascomycota</taxon>
        <taxon>Saccharomycotina</taxon>
        <taxon>Dipodascomycetes</taxon>
        <taxon>Dipodascales</taxon>
        <taxon>Trichomonascaceae</taxon>
        <taxon>Starmerella</taxon>
    </lineage>
</organism>
<evidence type="ECO:0000313" key="6">
    <source>
        <dbReference type="Proteomes" id="UP001362899"/>
    </source>
</evidence>
<dbReference type="PANTHER" id="PTHR11124">
    <property type="entry name" value="VACUOLAR SORTING PROTEIN VPS29"/>
    <property type="match status" value="1"/>
</dbReference>
<dbReference type="Pfam" id="PF12850">
    <property type="entry name" value="Metallophos_2"/>
    <property type="match status" value="1"/>
</dbReference>
<name>A0AAV5RLK8_STABA</name>
<evidence type="ECO:0000256" key="3">
    <source>
        <dbReference type="RuleBase" id="RU362040"/>
    </source>
</evidence>
<dbReference type="EMBL" id="BTGC01000005">
    <property type="protein sequence ID" value="GMM51424.1"/>
    <property type="molecule type" value="Genomic_DNA"/>
</dbReference>
<evidence type="ECO:0000313" key="5">
    <source>
        <dbReference type="EMBL" id="GMM51424.1"/>
    </source>
</evidence>
<evidence type="ECO:0000256" key="1">
    <source>
        <dbReference type="ARBA" id="ARBA00005945"/>
    </source>
</evidence>
<dbReference type="Gene3D" id="3.60.21.10">
    <property type="match status" value="1"/>
</dbReference>
<dbReference type="Proteomes" id="UP001362899">
    <property type="component" value="Unassembled WGS sequence"/>
</dbReference>
<dbReference type="AlphaFoldDB" id="A0AAV5RLK8"/>
<protein>
    <recommendedName>
        <fullName evidence="2 3">Vacuolar protein sorting-associated protein 29</fullName>
    </recommendedName>
</protein>
<accession>A0AAV5RLK8</accession>
<sequence length="189" mass="20548">MLILVVGDAHIPQRESRIPEEFLSLITSGKIEKVVSVGNVSGTYTQRILKSIASSNPLTQVCGEFDTPSSDIPTEQRLVVGNCKIGVVSSYIINPIGDLDALTTIARRMDVDILLWGGTHLQDASFCSGYSFINPGSITGSENPGLWNTEDSNVIPGFCLLEVSDDNRTIYMYQLRNGNIKVTKANLPT</sequence>
<evidence type="ECO:0000256" key="2">
    <source>
        <dbReference type="ARBA" id="ARBA00017767"/>
    </source>
</evidence>
<evidence type="ECO:0000259" key="4">
    <source>
        <dbReference type="Pfam" id="PF12850"/>
    </source>
</evidence>
<feature type="domain" description="Calcineurin-like phosphoesterase" evidence="4">
    <location>
        <begin position="1"/>
        <end position="142"/>
    </location>
</feature>
<comment type="caution">
    <text evidence="5">The sequence shown here is derived from an EMBL/GenBank/DDBJ whole genome shotgun (WGS) entry which is preliminary data.</text>
</comment>
<keyword evidence="6" id="KW-1185">Reference proteome</keyword>
<dbReference type="InterPro" id="IPR024654">
    <property type="entry name" value="Calcineurin-like_PHP_lpxH"/>
</dbReference>
<proteinExistence type="inferred from homology"/>
<comment type="similarity">
    <text evidence="1 3">Belongs to the VPS29 family.</text>
</comment>
<dbReference type="NCBIfam" id="TIGR00040">
    <property type="entry name" value="yfcE"/>
    <property type="match status" value="1"/>
</dbReference>